<evidence type="ECO:0000313" key="5">
    <source>
        <dbReference type="Proteomes" id="UP000308697"/>
    </source>
</evidence>
<dbReference type="OrthoDB" id="4350149at2"/>
<feature type="chain" id="PRO_5020919817" description="LPXTG cell wall anchor domain-containing protein" evidence="3">
    <location>
        <begin position="37"/>
        <end position="478"/>
    </location>
</feature>
<sequence length="478" mass="46696">MTLMRLMRQRRAGVASVAAMVLAGAGVMTAAGPAQAAETAYKTECLPPPISGLPPVEGTTKVAVSAPATAKVGDEIEVVWKTVEAASKNPDILDLAENTVQPTGTIKVAGAQTGDLAMEGPRENPPIPKNSPMKLSDMKGRLKLEKPGEVTLTPGFYNINVNKPISTDTKCSPKEEVKPAVTITVTDGGGNTGGTTSGGTTSGGGTDGGTTAGGSDGGSTTGGTDGGTTTGGTGGTGGSGGTGGTGGSGGDPDGTAYQGKEVKVPYACKTPIGDKKATSPVQINAVKKGGDYDLTVQFKKSVMDSPADIPKDSVKPSMDVKLGGADKGTVKVEGPTNDKPIKSGDPIEIPDLKGTYKPGATGKATLTPGVLTVNALGTTTTCTPEKDPGVSLALDTSAQPGGTSGGTSGGSSTGSSGGAATGGSAAGPASASGGSGGGLAETGATGRGDLVALGLVGGTVILLGGAFYTFTPWRRLRG</sequence>
<keyword evidence="5" id="KW-1185">Reference proteome</keyword>
<name>A0A4U0MP52_9ACTN</name>
<dbReference type="EMBL" id="SUMB01000016">
    <property type="protein sequence ID" value="TJZ42483.1"/>
    <property type="molecule type" value="Genomic_DNA"/>
</dbReference>
<organism evidence="4 5">
    <name type="scientific">Streptomyces piniterrae</name>
    <dbReference type="NCBI Taxonomy" id="2571125"/>
    <lineage>
        <taxon>Bacteria</taxon>
        <taxon>Bacillati</taxon>
        <taxon>Actinomycetota</taxon>
        <taxon>Actinomycetes</taxon>
        <taxon>Kitasatosporales</taxon>
        <taxon>Streptomycetaceae</taxon>
        <taxon>Streptomyces</taxon>
    </lineage>
</organism>
<dbReference type="RefSeq" id="WP_136744140.1">
    <property type="nucleotide sequence ID" value="NZ_SUMB01000016.1"/>
</dbReference>
<protein>
    <recommendedName>
        <fullName evidence="6">LPXTG cell wall anchor domain-containing protein</fullName>
    </recommendedName>
</protein>
<keyword evidence="2" id="KW-1133">Transmembrane helix</keyword>
<evidence type="ECO:0000256" key="3">
    <source>
        <dbReference type="SAM" id="SignalP"/>
    </source>
</evidence>
<feature type="compositionally biased region" description="Gly residues" evidence="1">
    <location>
        <begin position="187"/>
        <end position="252"/>
    </location>
</feature>
<evidence type="ECO:0000313" key="4">
    <source>
        <dbReference type="EMBL" id="TJZ42483.1"/>
    </source>
</evidence>
<dbReference type="Proteomes" id="UP000308697">
    <property type="component" value="Unassembled WGS sequence"/>
</dbReference>
<evidence type="ECO:0008006" key="6">
    <source>
        <dbReference type="Google" id="ProtNLM"/>
    </source>
</evidence>
<evidence type="ECO:0000256" key="1">
    <source>
        <dbReference type="SAM" id="MobiDB-lite"/>
    </source>
</evidence>
<comment type="caution">
    <text evidence="4">The sequence shown here is derived from an EMBL/GenBank/DDBJ whole genome shotgun (WGS) entry which is preliminary data.</text>
</comment>
<feature type="region of interest" description="Disordered" evidence="1">
    <location>
        <begin position="184"/>
        <end position="258"/>
    </location>
</feature>
<evidence type="ECO:0000256" key="2">
    <source>
        <dbReference type="SAM" id="Phobius"/>
    </source>
</evidence>
<feature type="region of interest" description="Disordered" evidence="1">
    <location>
        <begin position="325"/>
        <end position="350"/>
    </location>
</feature>
<keyword evidence="2" id="KW-0472">Membrane</keyword>
<proteinExistence type="predicted"/>
<dbReference type="AlphaFoldDB" id="A0A4U0MP52"/>
<feature type="signal peptide" evidence="3">
    <location>
        <begin position="1"/>
        <end position="36"/>
    </location>
</feature>
<keyword evidence="2" id="KW-0812">Transmembrane</keyword>
<feature type="transmembrane region" description="Helical" evidence="2">
    <location>
        <begin position="450"/>
        <end position="470"/>
    </location>
</feature>
<feature type="region of interest" description="Disordered" evidence="1">
    <location>
        <begin position="379"/>
        <end position="440"/>
    </location>
</feature>
<reference evidence="4 5" key="1">
    <citation type="submission" date="2019-04" db="EMBL/GenBank/DDBJ databases">
        <title>Streptomyces piniterrae sp. nov., a heliquinomycin-producing actinomycete isolated from rhizosphere soil of Pinus yunnanensis.</title>
        <authorList>
            <person name="Zhuang X."/>
            <person name="Zhao J."/>
        </authorList>
    </citation>
    <scope>NUCLEOTIDE SEQUENCE [LARGE SCALE GENOMIC DNA]</scope>
    <source>
        <strain evidence="5">jys28</strain>
    </source>
</reference>
<accession>A0A4U0MP52</accession>
<feature type="compositionally biased region" description="Gly residues" evidence="1">
    <location>
        <begin position="402"/>
        <end position="425"/>
    </location>
</feature>
<gene>
    <name evidence="4" type="ORF">FCH28_34310</name>
</gene>
<keyword evidence="3" id="KW-0732">Signal</keyword>